<gene>
    <name evidence="1" type="ORF">US86_C0001G0006</name>
</gene>
<dbReference type="AlphaFoldDB" id="A0A0G0M086"/>
<evidence type="ECO:0000313" key="2">
    <source>
        <dbReference type="Proteomes" id="UP000034235"/>
    </source>
</evidence>
<sequence>MAVLRKINTVFLLSENTLEFLSADFDSPKKTEFPPCVLRNEQVINKIRLEELVVEFIDSYSDKKRNAVLVVSDVYADNLEIINSIVKILEAYNYKIISVIFTSVFKVKNKKTVTSFYNRVLNNEQLVSRKNILSKNSSFLQKFFSFF</sequence>
<accession>A0A0G0M086</accession>
<comment type="caution">
    <text evidence="1">The sequence shown here is derived from an EMBL/GenBank/DDBJ whole genome shotgun (WGS) entry which is preliminary data.</text>
</comment>
<name>A0A0G0M086_9BACT</name>
<reference evidence="1 2" key="1">
    <citation type="journal article" date="2015" name="Nature">
        <title>rRNA introns, odd ribosomes, and small enigmatic genomes across a large radiation of phyla.</title>
        <authorList>
            <person name="Brown C.T."/>
            <person name="Hug L.A."/>
            <person name="Thomas B.C."/>
            <person name="Sharon I."/>
            <person name="Castelle C.J."/>
            <person name="Singh A."/>
            <person name="Wilkins M.J."/>
            <person name="Williams K.H."/>
            <person name="Banfield J.F."/>
        </authorList>
    </citation>
    <scope>NUCLEOTIDE SEQUENCE [LARGE SCALE GENOMIC DNA]</scope>
</reference>
<dbReference type="EMBL" id="LBUP01000001">
    <property type="protein sequence ID" value="KKQ67079.1"/>
    <property type="molecule type" value="Genomic_DNA"/>
</dbReference>
<proteinExistence type="predicted"/>
<organism evidence="1 2">
    <name type="scientific">Candidatus Daviesbacteria bacterium GW2011_GWA2_38_24</name>
    <dbReference type="NCBI Taxonomy" id="1618422"/>
    <lineage>
        <taxon>Bacteria</taxon>
        <taxon>Candidatus Daviesiibacteriota</taxon>
    </lineage>
</organism>
<evidence type="ECO:0000313" key="1">
    <source>
        <dbReference type="EMBL" id="KKQ67079.1"/>
    </source>
</evidence>
<dbReference type="Proteomes" id="UP000034235">
    <property type="component" value="Unassembled WGS sequence"/>
</dbReference>
<protein>
    <submittedName>
        <fullName evidence="1">Uncharacterized protein</fullName>
    </submittedName>
</protein>